<keyword evidence="1" id="KW-0805">Transcription regulation</keyword>
<dbReference type="PROSITE" id="PS01124">
    <property type="entry name" value="HTH_ARAC_FAMILY_2"/>
    <property type="match status" value="1"/>
</dbReference>
<dbReference type="PANTHER" id="PTHR46796">
    <property type="entry name" value="HTH-TYPE TRANSCRIPTIONAL ACTIVATOR RHAS-RELATED"/>
    <property type="match status" value="1"/>
</dbReference>
<evidence type="ECO:0000256" key="1">
    <source>
        <dbReference type="ARBA" id="ARBA00023015"/>
    </source>
</evidence>
<dbReference type="EMBL" id="BJOV01000003">
    <property type="protein sequence ID" value="GEE01274.1"/>
    <property type="molecule type" value="Genomic_DNA"/>
</dbReference>
<feature type="domain" description="HTH araC/xylS-type" evidence="4">
    <location>
        <begin position="182"/>
        <end position="279"/>
    </location>
</feature>
<dbReference type="PANTHER" id="PTHR46796:SF7">
    <property type="entry name" value="ARAC FAMILY TRANSCRIPTIONAL REGULATOR"/>
    <property type="match status" value="1"/>
</dbReference>
<dbReference type="SMART" id="SM00342">
    <property type="entry name" value="HTH_ARAC"/>
    <property type="match status" value="1"/>
</dbReference>
<evidence type="ECO:0000259" key="4">
    <source>
        <dbReference type="PROSITE" id="PS01124"/>
    </source>
</evidence>
<evidence type="ECO:0000313" key="5">
    <source>
        <dbReference type="EMBL" id="GEE01274.1"/>
    </source>
</evidence>
<sequence>MSTSYAGATSDNVDRALAALDWTTLSSCRERFTIGQSRLFAGSSAGFTYVANGRATLDDGERRTLVAGDMILWPRGFRARLHADTDADVVHVTVTPSTAPTAALAALPSTIVVREFDAAEPAVTGLVEAMDCGPTSPLARAGDVVICSRIATTVVSVVIRAWLERGCAPDLWADRLADPELSKVIDALHAEPGRMWTVDELAREATMSRSAFAERFRDLTGTSPASYLTGVRMDAAKRLLSEGAGVAATAHRLGYESEAGFSRAFRRHTGQPPARWRRSTAG</sequence>
<dbReference type="GO" id="GO:0043565">
    <property type="term" value="F:sequence-specific DNA binding"/>
    <property type="evidence" value="ECO:0007669"/>
    <property type="project" value="InterPro"/>
</dbReference>
<organism evidence="5 6">
    <name type="scientific">Gordonia spumicola</name>
    <dbReference type="NCBI Taxonomy" id="589161"/>
    <lineage>
        <taxon>Bacteria</taxon>
        <taxon>Bacillati</taxon>
        <taxon>Actinomycetota</taxon>
        <taxon>Actinomycetes</taxon>
        <taxon>Mycobacteriales</taxon>
        <taxon>Gordoniaceae</taxon>
        <taxon>Gordonia</taxon>
    </lineage>
</organism>
<dbReference type="SUPFAM" id="SSF51182">
    <property type="entry name" value="RmlC-like cupins"/>
    <property type="match status" value="1"/>
</dbReference>
<evidence type="ECO:0000313" key="6">
    <source>
        <dbReference type="Proteomes" id="UP000444960"/>
    </source>
</evidence>
<dbReference type="AlphaFoldDB" id="A0A7I9V7R8"/>
<dbReference type="GO" id="GO:0003700">
    <property type="term" value="F:DNA-binding transcription factor activity"/>
    <property type="evidence" value="ECO:0007669"/>
    <property type="project" value="InterPro"/>
</dbReference>
<keyword evidence="2" id="KW-0238">DNA-binding</keyword>
<keyword evidence="3" id="KW-0804">Transcription</keyword>
<evidence type="ECO:0000256" key="3">
    <source>
        <dbReference type="ARBA" id="ARBA00023163"/>
    </source>
</evidence>
<dbReference type="Pfam" id="PF12833">
    <property type="entry name" value="HTH_18"/>
    <property type="match status" value="1"/>
</dbReference>
<reference evidence="6" key="1">
    <citation type="submission" date="2019-06" db="EMBL/GenBank/DDBJ databases">
        <title>Gordonia isolated from sludge of a wastewater treatment plant.</title>
        <authorList>
            <person name="Tamura T."/>
            <person name="Aoyama K."/>
            <person name="Kang Y."/>
            <person name="Saito S."/>
            <person name="Akiyama N."/>
            <person name="Yazawa K."/>
            <person name="Gonoi T."/>
            <person name="Mikami Y."/>
        </authorList>
    </citation>
    <scope>NUCLEOTIDE SEQUENCE [LARGE SCALE GENOMIC DNA]</scope>
    <source>
        <strain evidence="6">NBRC 107696</strain>
    </source>
</reference>
<dbReference type="RefSeq" id="WP_228461319.1">
    <property type="nucleotide sequence ID" value="NZ_BJOV01000003.1"/>
</dbReference>
<dbReference type="InterPro" id="IPR009057">
    <property type="entry name" value="Homeodomain-like_sf"/>
</dbReference>
<dbReference type="Proteomes" id="UP000444960">
    <property type="component" value="Unassembled WGS sequence"/>
</dbReference>
<dbReference type="InterPro" id="IPR018062">
    <property type="entry name" value="HTH_AraC-typ_CS"/>
</dbReference>
<protein>
    <submittedName>
        <fullName evidence="5">AraC family transcriptional regulator</fullName>
    </submittedName>
</protein>
<dbReference type="InterPro" id="IPR011051">
    <property type="entry name" value="RmlC_Cupin_sf"/>
</dbReference>
<proteinExistence type="predicted"/>
<accession>A0A7I9V7R8</accession>
<dbReference type="InterPro" id="IPR014710">
    <property type="entry name" value="RmlC-like_jellyroll"/>
</dbReference>
<dbReference type="InterPro" id="IPR050204">
    <property type="entry name" value="AraC_XylS_family_regulators"/>
</dbReference>
<dbReference type="PROSITE" id="PS00041">
    <property type="entry name" value="HTH_ARAC_FAMILY_1"/>
    <property type="match status" value="1"/>
</dbReference>
<keyword evidence="6" id="KW-1185">Reference proteome</keyword>
<dbReference type="InterPro" id="IPR018060">
    <property type="entry name" value="HTH_AraC"/>
</dbReference>
<evidence type="ECO:0000256" key="2">
    <source>
        <dbReference type="ARBA" id="ARBA00023125"/>
    </source>
</evidence>
<comment type="caution">
    <text evidence="5">The sequence shown here is derived from an EMBL/GenBank/DDBJ whole genome shotgun (WGS) entry which is preliminary data.</text>
</comment>
<dbReference type="SUPFAM" id="SSF46689">
    <property type="entry name" value="Homeodomain-like"/>
    <property type="match status" value="2"/>
</dbReference>
<name>A0A7I9V7R8_9ACTN</name>
<dbReference type="Gene3D" id="1.10.10.60">
    <property type="entry name" value="Homeodomain-like"/>
    <property type="match status" value="2"/>
</dbReference>
<dbReference type="Gene3D" id="2.60.120.10">
    <property type="entry name" value="Jelly Rolls"/>
    <property type="match status" value="1"/>
</dbReference>
<gene>
    <name evidence="5" type="ORF">nbrc107696_17200</name>
</gene>